<dbReference type="InterPro" id="IPR050325">
    <property type="entry name" value="Prot/Nucl_acid_deglycase"/>
</dbReference>
<keyword evidence="9" id="KW-0808">Transferase</keyword>
<dbReference type="Gene3D" id="3.40.50.880">
    <property type="match status" value="1"/>
</dbReference>
<evidence type="ECO:0000256" key="7">
    <source>
        <dbReference type="SAM" id="SignalP"/>
    </source>
</evidence>
<dbReference type="STRING" id="1314790.A0A1Y1YGL7"/>
<evidence type="ECO:0000313" key="10">
    <source>
        <dbReference type="Proteomes" id="UP000193498"/>
    </source>
</evidence>
<keyword evidence="2" id="KW-0346">Stress response</keyword>
<keyword evidence="10" id="KW-1185">Reference proteome</keyword>
<dbReference type="Pfam" id="PF01965">
    <property type="entry name" value="DJ-1_PfpI"/>
    <property type="match status" value="1"/>
</dbReference>
<dbReference type="InterPro" id="IPR029062">
    <property type="entry name" value="Class_I_gatase-like"/>
</dbReference>
<evidence type="ECO:0000256" key="3">
    <source>
        <dbReference type="ARBA" id="ARBA00023239"/>
    </source>
</evidence>
<accession>A0A1Y1YGL7</accession>
<dbReference type="GO" id="GO:0019172">
    <property type="term" value="F:glyoxalase III activity"/>
    <property type="evidence" value="ECO:0007669"/>
    <property type="project" value="UniProtKB-EC"/>
</dbReference>
<proteinExistence type="inferred from homology"/>
<comment type="caution">
    <text evidence="9">The sequence shown here is derived from an EMBL/GenBank/DDBJ whole genome shotgun (WGS) entry which is preliminary data.</text>
</comment>
<evidence type="ECO:0000256" key="2">
    <source>
        <dbReference type="ARBA" id="ARBA00023016"/>
    </source>
</evidence>
<comment type="catalytic activity">
    <reaction evidence="5">
        <text>methylglyoxal + H2O = (R)-lactate + H(+)</text>
        <dbReference type="Rhea" id="RHEA:27754"/>
        <dbReference type="ChEBI" id="CHEBI:15377"/>
        <dbReference type="ChEBI" id="CHEBI:15378"/>
        <dbReference type="ChEBI" id="CHEBI:16004"/>
        <dbReference type="ChEBI" id="CHEBI:17158"/>
        <dbReference type="EC" id="4.2.1.130"/>
    </reaction>
</comment>
<organism evidence="9 10">
    <name type="scientific">Basidiobolus meristosporus CBS 931.73</name>
    <dbReference type="NCBI Taxonomy" id="1314790"/>
    <lineage>
        <taxon>Eukaryota</taxon>
        <taxon>Fungi</taxon>
        <taxon>Fungi incertae sedis</taxon>
        <taxon>Zoopagomycota</taxon>
        <taxon>Entomophthoromycotina</taxon>
        <taxon>Basidiobolomycetes</taxon>
        <taxon>Basidiobolales</taxon>
        <taxon>Basidiobolaceae</taxon>
        <taxon>Basidiobolus</taxon>
    </lineage>
</organism>
<dbReference type="GO" id="GO:0019243">
    <property type="term" value="P:methylglyoxal catabolic process to D-lactate via S-lactoyl-glutathione"/>
    <property type="evidence" value="ECO:0007669"/>
    <property type="project" value="TreeGrafter"/>
</dbReference>
<dbReference type="AlphaFoldDB" id="A0A1Y1YGL7"/>
<feature type="region of interest" description="Disordered" evidence="6">
    <location>
        <begin position="29"/>
        <end position="77"/>
    </location>
</feature>
<dbReference type="EMBL" id="MCFE01000138">
    <property type="protein sequence ID" value="ORX97162.1"/>
    <property type="molecule type" value="Genomic_DNA"/>
</dbReference>
<dbReference type="EC" id="4.2.1.130" evidence="1"/>
<dbReference type="InParanoid" id="A0A1Y1YGL7"/>
<evidence type="ECO:0000256" key="4">
    <source>
        <dbReference type="ARBA" id="ARBA00038493"/>
    </source>
</evidence>
<evidence type="ECO:0000256" key="1">
    <source>
        <dbReference type="ARBA" id="ARBA00013134"/>
    </source>
</evidence>
<gene>
    <name evidence="9" type="ORF">K493DRAFT_407029</name>
</gene>
<protein>
    <recommendedName>
        <fullName evidence="1">D-lactate dehydratase</fullName>
        <ecNumber evidence="1">4.2.1.130</ecNumber>
    </recommendedName>
</protein>
<feature type="compositionally biased region" description="Polar residues" evidence="6">
    <location>
        <begin position="29"/>
        <end position="47"/>
    </location>
</feature>
<dbReference type="FunFam" id="3.40.50.880:FF:000051">
    <property type="entry name" value="Glutathione-independent glyoxalase HSP31"/>
    <property type="match status" value="1"/>
</dbReference>
<dbReference type="GO" id="GO:0016740">
    <property type="term" value="F:transferase activity"/>
    <property type="evidence" value="ECO:0007669"/>
    <property type="project" value="UniProtKB-KW"/>
</dbReference>
<evidence type="ECO:0000256" key="6">
    <source>
        <dbReference type="SAM" id="MobiDB-lite"/>
    </source>
</evidence>
<feature type="signal peptide" evidence="7">
    <location>
        <begin position="1"/>
        <end position="24"/>
    </location>
</feature>
<evidence type="ECO:0000259" key="8">
    <source>
        <dbReference type="Pfam" id="PF01965"/>
    </source>
</evidence>
<keyword evidence="9" id="KW-0315">Glutamine amidotransferase</keyword>
<feature type="chain" id="PRO_5013254356" description="D-lactate dehydratase" evidence="7">
    <location>
        <begin position="25"/>
        <end position="437"/>
    </location>
</feature>
<dbReference type="InterPro" id="IPR002818">
    <property type="entry name" value="DJ-1/PfpI"/>
</dbReference>
<name>A0A1Y1YGL7_9FUNG</name>
<dbReference type="GO" id="GO:0005737">
    <property type="term" value="C:cytoplasm"/>
    <property type="evidence" value="ECO:0007669"/>
    <property type="project" value="TreeGrafter"/>
</dbReference>
<evidence type="ECO:0000313" key="9">
    <source>
        <dbReference type="EMBL" id="ORX97162.1"/>
    </source>
</evidence>
<keyword evidence="3" id="KW-0456">Lyase</keyword>
<dbReference type="PANTHER" id="PTHR48094:SF11">
    <property type="entry name" value="GLUTATHIONE-INDEPENDENT GLYOXALASE HSP31-RELATED"/>
    <property type="match status" value="1"/>
</dbReference>
<keyword evidence="7" id="KW-0732">Signal</keyword>
<dbReference type="Proteomes" id="UP000193498">
    <property type="component" value="Unassembled WGS sequence"/>
</dbReference>
<dbReference type="FunCoup" id="A0A1Y1YGL7">
    <property type="interactions" value="462"/>
</dbReference>
<sequence>MRLHQPVMQLSFLLLVSAIASLQAISATPLGDSQDTSVPSQEYQPSTEEGDDSEMSAPMQTSETPGEQPGFSGLQGFDISNLQPSQALLDNINGHSASKANALSNSNQFDQAQVIDQTLYQPKQQQPQIIITQPAARALRGGYKKYKRSARRHFKFLDWEYPMNETNYQVDDSETSVSPNSIPNGVMGYCNGEDGAYGSTYQLALLAITSYNEPFYANGSKTGLFYTEALHPYEALVEAGFEVDFASETGTYGVDEHSLSKDFLSEDDQKVLADPSHPFNVKLNSQLYKAEDLNPADYGLFFASAGHATLWDYPTARHLQHIAEDIYKRGGVVSAVCHGPAILPGIMDSTTGKSIIAGKTVTGFTTEGEEMLNLLELIKSANVATIEEGAAAVGAEYVAPPTPFADFTQTDGRVVTGANPASAKSTAVNAIKVFSSL</sequence>
<feature type="domain" description="DJ-1/PfpI" evidence="8">
    <location>
        <begin position="227"/>
        <end position="424"/>
    </location>
</feature>
<evidence type="ECO:0000256" key="5">
    <source>
        <dbReference type="ARBA" id="ARBA00048082"/>
    </source>
</evidence>
<dbReference type="OrthoDB" id="543156at2759"/>
<comment type="similarity">
    <text evidence="4">Belongs to the peptidase C56 family. HSP31-like subfamily.</text>
</comment>
<dbReference type="PANTHER" id="PTHR48094">
    <property type="entry name" value="PROTEIN/NUCLEIC ACID DEGLYCASE DJ-1-RELATED"/>
    <property type="match status" value="1"/>
</dbReference>
<dbReference type="SUPFAM" id="SSF52317">
    <property type="entry name" value="Class I glutamine amidotransferase-like"/>
    <property type="match status" value="1"/>
</dbReference>
<reference evidence="9 10" key="1">
    <citation type="submission" date="2016-07" db="EMBL/GenBank/DDBJ databases">
        <title>Pervasive Adenine N6-methylation of Active Genes in Fungi.</title>
        <authorList>
            <consortium name="DOE Joint Genome Institute"/>
            <person name="Mondo S.J."/>
            <person name="Dannebaum R.O."/>
            <person name="Kuo R.C."/>
            <person name="Labutti K."/>
            <person name="Haridas S."/>
            <person name="Kuo A."/>
            <person name="Salamov A."/>
            <person name="Ahrendt S.R."/>
            <person name="Lipzen A."/>
            <person name="Sullivan W."/>
            <person name="Andreopoulos W.B."/>
            <person name="Clum A."/>
            <person name="Lindquist E."/>
            <person name="Daum C."/>
            <person name="Ramamoorthy G.K."/>
            <person name="Gryganskyi A."/>
            <person name="Culley D."/>
            <person name="Magnuson J.K."/>
            <person name="James T.Y."/>
            <person name="O'Malley M.A."/>
            <person name="Stajich J.E."/>
            <person name="Spatafora J.W."/>
            <person name="Visel A."/>
            <person name="Grigoriev I.V."/>
        </authorList>
    </citation>
    <scope>NUCLEOTIDE SEQUENCE [LARGE SCALE GENOMIC DNA]</scope>
    <source>
        <strain evidence="9 10">CBS 931.73</strain>
    </source>
</reference>